<gene>
    <name evidence="2" type="ORF">G210_5663</name>
</gene>
<feature type="coiled-coil region" evidence="1">
    <location>
        <begin position="123"/>
        <end position="279"/>
    </location>
</feature>
<accession>M3K466</accession>
<name>M3K466_CANMX</name>
<proteinExistence type="predicted"/>
<comment type="caution">
    <text evidence="2">The sequence shown here is derived from an EMBL/GenBank/DDBJ whole genome shotgun (WGS) entry which is preliminary data.</text>
</comment>
<keyword evidence="3" id="KW-1185">Reference proteome</keyword>
<dbReference type="OrthoDB" id="4024803at2759"/>
<protein>
    <submittedName>
        <fullName evidence="2">Uncharacterized protein</fullName>
    </submittedName>
</protein>
<organism evidence="2 3">
    <name type="scientific">Candida maltosa (strain Xu316)</name>
    <name type="common">Yeast</name>
    <dbReference type="NCBI Taxonomy" id="1245528"/>
    <lineage>
        <taxon>Eukaryota</taxon>
        <taxon>Fungi</taxon>
        <taxon>Dikarya</taxon>
        <taxon>Ascomycota</taxon>
        <taxon>Saccharomycotina</taxon>
        <taxon>Pichiomycetes</taxon>
        <taxon>Debaryomycetaceae</taxon>
        <taxon>Candida/Lodderomyces clade</taxon>
        <taxon>Candida</taxon>
    </lineage>
</organism>
<sequence>MDESSSYTNTKPHAVCLSHDLVEKMERRANLKALDPQSSLNFFNSGETISSKSLNHGRFISDQAKESTSGKISSLLVNSSHTDTPNNKLRAQGALQAISQYLKVDICAFESIDDVTDTVIHTIKSLQEKSDSMETLLQEKAELEKVVANHDQTINQMERTIQLHENNSKLTFESIFTVSNEFATHEQEYNAKINEYEKRISALNKELFQIKESEEKLKSENSDLLQKKSELSALQSKVSEMSNENKVLESKIISLRKLAKEKENKADKLSAQLTSTRTKYANKLKSVESETGKTIDSLIVELKLVKDINEKLLTKAGPNSEEAKAISTTTFDSLYEWLFDDDSTNSYLGKVYENRYLVLLNTLKEFKDSNDIYQTVIQSLLKILSDNFEKCKFVNLESLSYLKMITKEFQQRKVLKSNDLEFIKKVLDAYHLQIRKFIDESVSNIKL</sequence>
<dbReference type="EMBL" id="AOGT01000614">
    <property type="protein sequence ID" value="EMG49539.1"/>
    <property type="molecule type" value="Genomic_DNA"/>
</dbReference>
<reference evidence="2 3" key="1">
    <citation type="submission" date="2013-02" db="EMBL/GenBank/DDBJ databases">
        <title>Genome sequence of Candida maltosa Xu316, a potential industrial strain for xylitol and ethanol production.</title>
        <authorList>
            <person name="Yu J."/>
            <person name="Wang Q."/>
            <person name="Geng X."/>
            <person name="Bao W."/>
            <person name="He P."/>
            <person name="Cai J."/>
        </authorList>
    </citation>
    <scope>NUCLEOTIDE SEQUENCE [LARGE SCALE GENOMIC DNA]</scope>
    <source>
        <strain evidence="3">Xu316</strain>
    </source>
</reference>
<dbReference type="AlphaFoldDB" id="M3K466"/>
<evidence type="ECO:0000256" key="1">
    <source>
        <dbReference type="SAM" id="Coils"/>
    </source>
</evidence>
<evidence type="ECO:0000313" key="2">
    <source>
        <dbReference type="EMBL" id="EMG49539.1"/>
    </source>
</evidence>
<evidence type="ECO:0000313" key="3">
    <source>
        <dbReference type="Proteomes" id="UP000011777"/>
    </source>
</evidence>
<keyword evidence="1" id="KW-0175">Coiled coil</keyword>
<dbReference type="Proteomes" id="UP000011777">
    <property type="component" value="Unassembled WGS sequence"/>
</dbReference>
<dbReference type="HOGENOM" id="CLU_606901_0_0_1"/>
<dbReference type="OMA" id="EHIANEN"/>
<dbReference type="Gene3D" id="1.10.287.1490">
    <property type="match status" value="1"/>
</dbReference>